<evidence type="ECO:0000313" key="2">
    <source>
        <dbReference type="Proteomes" id="UP001732700"/>
    </source>
</evidence>
<reference evidence="1" key="2">
    <citation type="submission" date="2025-09" db="UniProtKB">
        <authorList>
            <consortium name="EnsemblPlants"/>
        </authorList>
    </citation>
    <scope>IDENTIFICATION</scope>
</reference>
<keyword evidence="2" id="KW-1185">Reference proteome</keyword>
<reference evidence="1" key="1">
    <citation type="submission" date="2021-05" db="EMBL/GenBank/DDBJ databases">
        <authorList>
            <person name="Scholz U."/>
            <person name="Mascher M."/>
            <person name="Fiebig A."/>
        </authorList>
    </citation>
    <scope>NUCLEOTIDE SEQUENCE [LARGE SCALE GENOMIC DNA]</scope>
</reference>
<dbReference type="Proteomes" id="UP001732700">
    <property type="component" value="Chromosome 7C"/>
</dbReference>
<proteinExistence type="predicted"/>
<dbReference type="EnsemblPlants" id="AVESA.00010b.r2.7CG0668310.1">
    <property type="protein sequence ID" value="AVESA.00010b.r2.7CG0668310.1.CDS"/>
    <property type="gene ID" value="AVESA.00010b.r2.7CG0668310"/>
</dbReference>
<sequence length="643" mass="72680">MVDTRFRYSPAEVAKIRAVQFGVLSRDELEVMSVVNIDSTDGLSDPKLGATVNHKREARCATCDAGPADCPGHFGHLVLAKPIFHIGFMQTVLEVLRCVCINCSRLLANKGIVTKSLRIRNSKDKLKYMSEACKRHTKCLEDDCPETQNKKDVDSTKRKSGCGHVQPIIIVEGMGIKAEYKAPKRNLGGTEELPEYVEQRQSLSAEKVIEILKLISDEDCLLLGLNPIYARPDWMILQVLPIPPPSVRPSVVMSNSMRSEDDLTHQLAMIIRQNKDLRTKIQNGCAAHIIKESVQILQFLVATYFNNELSGQPKSTQLSGRPIKSICCRLKSKEGRVRGNLMGKRVDFSARTVITPDPNISIDELGMPWSIALNLTFSETVTPYNIERLKQLVEYGAYPPPCKTGAKFIVRDDGRRFDLRYLKKSSDQHLEIGFKVERHLADGDYVVFNRQPSLHKMSIMGHRVKIMPYSTFRLNLSVTTPYNADFDGDEMNMHVPQSFETRAEVLELMMVPKCIVSPQSNRPIMGIVQDTLLGWYKISRRDTFIEKDVFMNILMWWEDFDGKIPTPAILKPKLMWTGKQVFSLIIPRHINLIRFSAWHSEVEIGFNTPGDTVVRIEKGHLLSGTLCKRTLGTSTGSLVHAIW</sequence>
<evidence type="ECO:0000313" key="1">
    <source>
        <dbReference type="EnsemblPlants" id="AVESA.00010b.r2.7CG0668310.1.CDS"/>
    </source>
</evidence>
<protein>
    <submittedName>
        <fullName evidence="1">Uncharacterized protein</fullName>
    </submittedName>
</protein>
<name>A0ACD5ZZQ4_AVESA</name>
<accession>A0ACD5ZZQ4</accession>
<organism evidence="1 2">
    <name type="scientific">Avena sativa</name>
    <name type="common">Oat</name>
    <dbReference type="NCBI Taxonomy" id="4498"/>
    <lineage>
        <taxon>Eukaryota</taxon>
        <taxon>Viridiplantae</taxon>
        <taxon>Streptophyta</taxon>
        <taxon>Embryophyta</taxon>
        <taxon>Tracheophyta</taxon>
        <taxon>Spermatophyta</taxon>
        <taxon>Magnoliopsida</taxon>
        <taxon>Liliopsida</taxon>
        <taxon>Poales</taxon>
        <taxon>Poaceae</taxon>
        <taxon>BOP clade</taxon>
        <taxon>Pooideae</taxon>
        <taxon>Poodae</taxon>
        <taxon>Poeae</taxon>
        <taxon>Poeae Chloroplast Group 1 (Aveneae type)</taxon>
        <taxon>Aveninae</taxon>
        <taxon>Avena</taxon>
    </lineage>
</organism>